<protein>
    <recommendedName>
        <fullName evidence="1">RNase H type-1 domain-containing protein</fullName>
    </recommendedName>
</protein>
<dbReference type="GO" id="GO:0003676">
    <property type="term" value="F:nucleic acid binding"/>
    <property type="evidence" value="ECO:0007669"/>
    <property type="project" value="InterPro"/>
</dbReference>
<dbReference type="InterPro" id="IPR053151">
    <property type="entry name" value="RNase_H-like"/>
</dbReference>
<dbReference type="VEuPathDB" id="FungiDB:PC110_g8372"/>
<evidence type="ECO:0000259" key="1">
    <source>
        <dbReference type="PROSITE" id="PS50879"/>
    </source>
</evidence>
<name>A0A329SI43_9STRA</name>
<dbReference type="PANTHER" id="PTHR47723">
    <property type="entry name" value="OS05G0353850 PROTEIN"/>
    <property type="match status" value="1"/>
</dbReference>
<dbReference type="OrthoDB" id="165880at2759"/>
<dbReference type="Pfam" id="PF13456">
    <property type="entry name" value="RVT_3"/>
    <property type="match status" value="1"/>
</dbReference>
<proteinExistence type="predicted"/>
<accession>A0A329SI43</accession>
<dbReference type="InterPro" id="IPR002156">
    <property type="entry name" value="RNaseH_domain"/>
</dbReference>
<sequence length="256" mass="28715">MRGDDNDDLENAHPEETIERSLEAAVARWRAAISDVFARYRLSLFPLKGPARSRLAVADAIRARWVSADRPRMEGAADSTERVAFFDDGSRGNPGPGGSGSVVVELGGLERRPTVVWGAATSLSQRTTTNNIAEFVGLHIVLQHAHHKKWQSLHIVGDSAMILGVMADRRTPRSRKLRWWYEKARLLADKCNIASWTHHYRQFNKTADKLANIAMDTKRGIVYDPQEGPNHALMQVVQDRITGDITRWLEGRDGED</sequence>
<dbReference type="PROSITE" id="PS50879">
    <property type="entry name" value="RNASE_H_1"/>
    <property type="match status" value="1"/>
</dbReference>
<dbReference type="Gene3D" id="3.30.420.10">
    <property type="entry name" value="Ribonuclease H-like superfamily/Ribonuclease H"/>
    <property type="match status" value="1"/>
</dbReference>
<dbReference type="STRING" id="29920.A0A329SI43"/>
<dbReference type="InterPro" id="IPR036397">
    <property type="entry name" value="RNaseH_sf"/>
</dbReference>
<feature type="domain" description="RNase H type-1" evidence="1">
    <location>
        <begin position="79"/>
        <end position="216"/>
    </location>
</feature>
<organism evidence="2 3">
    <name type="scientific">Phytophthora cactorum</name>
    <dbReference type="NCBI Taxonomy" id="29920"/>
    <lineage>
        <taxon>Eukaryota</taxon>
        <taxon>Sar</taxon>
        <taxon>Stramenopiles</taxon>
        <taxon>Oomycota</taxon>
        <taxon>Peronosporomycetes</taxon>
        <taxon>Peronosporales</taxon>
        <taxon>Peronosporaceae</taxon>
        <taxon>Phytophthora</taxon>
    </lineage>
</organism>
<dbReference type="AlphaFoldDB" id="A0A329SI43"/>
<dbReference type="Proteomes" id="UP000251314">
    <property type="component" value="Unassembled WGS sequence"/>
</dbReference>
<dbReference type="SUPFAM" id="SSF53098">
    <property type="entry name" value="Ribonuclease H-like"/>
    <property type="match status" value="1"/>
</dbReference>
<dbReference type="PANTHER" id="PTHR47723:SF19">
    <property type="entry name" value="POLYNUCLEOTIDYL TRANSFERASE, RIBONUCLEASE H-LIKE SUPERFAMILY PROTEIN"/>
    <property type="match status" value="1"/>
</dbReference>
<dbReference type="InterPro" id="IPR012337">
    <property type="entry name" value="RNaseH-like_sf"/>
</dbReference>
<keyword evidence="3" id="KW-1185">Reference proteome</keyword>
<dbReference type="EMBL" id="MJFZ01000172">
    <property type="protein sequence ID" value="RAW35348.1"/>
    <property type="molecule type" value="Genomic_DNA"/>
</dbReference>
<reference evidence="2 3" key="1">
    <citation type="submission" date="2018-01" db="EMBL/GenBank/DDBJ databases">
        <title>Draft genome of the strawberry crown rot pathogen Phytophthora cactorum.</title>
        <authorList>
            <person name="Armitage A.D."/>
            <person name="Lysoe E."/>
            <person name="Nellist C.F."/>
            <person name="Harrison R.J."/>
            <person name="Brurberg M.B."/>
        </authorList>
    </citation>
    <scope>NUCLEOTIDE SEQUENCE [LARGE SCALE GENOMIC DNA]</scope>
    <source>
        <strain evidence="2 3">10300</strain>
    </source>
</reference>
<evidence type="ECO:0000313" key="3">
    <source>
        <dbReference type="Proteomes" id="UP000251314"/>
    </source>
</evidence>
<comment type="caution">
    <text evidence="2">The sequence shown here is derived from an EMBL/GenBank/DDBJ whole genome shotgun (WGS) entry which is preliminary data.</text>
</comment>
<evidence type="ECO:0000313" key="2">
    <source>
        <dbReference type="EMBL" id="RAW35348.1"/>
    </source>
</evidence>
<dbReference type="GO" id="GO:0004523">
    <property type="term" value="F:RNA-DNA hybrid ribonuclease activity"/>
    <property type="evidence" value="ECO:0007669"/>
    <property type="project" value="InterPro"/>
</dbReference>
<gene>
    <name evidence="2" type="ORF">PC110_g8372</name>
</gene>